<dbReference type="SUPFAM" id="SSF51206">
    <property type="entry name" value="cAMP-binding domain-like"/>
    <property type="match status" value="1"/>
</dbReference>
<dbReference type="GO" id="GO:0006355">
    <property type="term" value="P:regulation of DNA-templated transcription"/>
    <property type="evidence" value="ECO:0007669"/>
    <property type="project" value="InterPro"/>
</dbReference>
<comment type="caution">
    <text evidence="5">The sequence shown here is derived from an EMBL/GenBank/DDBJ whole genome shotgun (WGS) entry which is preliminary data.</text>
</comment>
<organism evidence="5 6">
    <name type="scientific">Listeria booriae</name>
    <dbReference type="NCBI Taxonomy" id="1552123"/>
    <lineage>
        <taxon>Bacteria</taxon>
        <taxon>Bacillati</taxon>
        <taxon>Bacillota</taxon>
        <taxon>Bacilli</taxon>
        <taxon>Bacillales</taxon>
        <taxon>Listeriaceae</taxon>
        <taxon>Listeria</taxon>
    </lineage>
</organism>
<dbReference type="InterPro" id="IPR000595">
    <property type="entry name" value="cNMP-bd_dom"/>
</dbReference>
<keyword evidence="2" id="KW-0238">DNA-binding</keyword>
<dbReference type="InterPro" id="IPR018490">
    <property type="entry name" value="cNMP-bd_dom_sf"/>
</dbReference>
<sequence>MLYKSDQEKLDIYRMSQLLDNFPNYCFFEEVKSKKRVTLDVDTYLYYIHSGYFVNYLGVQEEEKRTFVAILHAGDDVGMGNFFKIERADYINELQAITNSSLIKIDKEFFISVLEQHEELISNVFVKIQQELEYLRRAQILSIIPIEKYVKYMLHLFSKAMGMPSGGEIVLPKEITRRYLSNLSNISMTPINETFSKLERDGIIRGDDGVISILDHVLLDEEVSVFSSVVGGNRDA</sequence>
<keyword evidence="6" id="KW-1185">Reference proteome</keyword>
<dbReference type="eggNOG" id="COG0664">
    <property type="taxonomic scope" value="Bacteria"/>
</dbReference>
<dbReference type="GO" id="GO:0003677">
    <property type="term" value="F:DNA binding"/>
    <property type="evidence" value="ECO:0007669"/>
    <property type="project" value="UniProtKB-KW"/>
</dbReference>
<dbReference type="Pfam" id="PF00027">
    <property type="entry name" value="cNMP_binding"/>
    <property type="match status" value="1"/>
</dbReference>
<evidence type="ECO:0000256" key="1">
    <source>
        <dbReference type="ARBA" id="ARBA00023015"/>
    </source>
</evidence>
<dbReference type="EMBL" id="JNFA01000011">
    <property type="protein sequence ID" value="KGL42950.1"/>
    <property type="molecule type" value="Genomic_DNA"/>
</dbReference>
<accession>A0A099WFS6</accession>
<evidence type="ECO:0000256" key="3">
    <source>
        <dbReference type="ARBA" id="ARBA00023159"/>
    </source>
</evidence>
<dbReference type="SMART" id="SM00419">
    <property type="entry name" value="HTH_CRP"/>
    <property type="match status" value="1"/>
</dbReference>
<evidence type="ECO:0000313" key="6">
    <source>
        <dbReference type="Proteomes" id="UP000029844"/>
    </source>
</evidence>
<evidence type="ECO:0000256" key="4">
    <source>
        <dbReference type="ARBA" id="ARBA00023163"/>
    </source>
</evidence>
<dbReference type="InterPro" id="IPR036390">
    <property type="entry name" value="WH_DNA-bd_sf"/>
</dbReference>
<dbReference type="InterPro" id="IPR014710">
    <property type="entry name" value="RmlC-like_jellyroll"/>
</dbReference>
<proteinExistence type="predicted"/>
<protein>
    <submittedName>
        <fullName evidence="5">Uncharacterized protein</fullName>
    </submittedName>
</protein>
<dbReference type="AlphaFoldDB" id="A0A099WFS6"/>
<keyword evidence="3" id="KW-0010">Activator</keyword>
<dbReference type="RefSeq" id="WP_036084908.1">
    <property type="nucleotide sequence ID" value="NZ_CBCSHQ010000001.1"/>
</dbReference>
<dbReference type="Proteomes" id="UP000029844">
    <property type="component" value="Unassembled WGS sequence"/>
</dbReference>
<dbReference type="STRING" id="1552123.EP57_05710"/>
<reference evidence="5 6" key="1">
    <citation type="submission" date="2014-05" db="EMBL/GenBank/DDBJ databases">
        <title>Novel Listeriaceae from food processing environments.</title>
        <authorList>
            <person name="den Bakker H.C."/>
        </authorList>
    </citation>
    <scope>NUCLEOTIDE SEQUENCE [LARGE SCALE GENOMIC DNA]</scope>
    <source>
        <strain evidence="5 6">FSL A5-0281</strain>
    </source>
</reference>
<dbReference type="SUPFAM" id="SSF46785">
    <property type="entry name" value="Winged helix' DNA-binding domain"/>
    <property type="match status" value="1"/>
</dbReference>
<keyword evidence="4" id="KW-0804">Transcription</keyword>
<evidence type="ECO:0000313" key="5">
    <source>
        <dbReference type="EMBL" id="KGL42950.1"/>
    </source>
</evidence>
<dbReference type="Gene3D" id="2.60.120.10">
    <property type="entry name" value="Jelly Rolls"/>
    <property type="match status" value="1"/>
</dbReference>
<dbReference type="GeneID" id="58716884"/>
<name>A0A099WFS6_9LIST</name>
<keyword evidence="1" id="KW-0805">Transcription regulation</keyword>
<dbReference type="InterPro" id="IPR012318">
    <property type="entry name" value="HTH_CRP"/>
</dbReference>
<dbReference type="OrthoDB" id="667966at2"/>
<evidence type="ECO:0000256" key="2">
    <source>
        <dbReference type="ARBA" id="ARBA00023125"/>
    </source>
</evidence>
<gene>
    <name evidence="5" type="ORF">EP57_05710</name>
</gene>